<dbReference type="Gene3D" id="3.30.300.130">
    <property type="entry name" value="Fe-S cluster assembly (FSCA)"/>
    <property type="match status" value="1"/>
</dbReference>
<dbReference type="GO" id="GO:0016226">
    <property type="term" value="P:iron-sulfur cluster assembly"/>
    <property type="evidence" value="ECO:0007669"/>
    <property type="project" value="InterPro"/>
</dbReference>
<dbReference type="EMBL" id="QSRJ01000006">
    <property type="protein sequence ID" value="RGL10152.1"/>
    <property type="molecule type" value="Genomic_DNA"/>
</dbReference>
<dbReference type="AlphaFoldDB" id="A0A2V2CAJ0"/>
<dbReference type="Proteomes" id="UP000260943">
    <property type="component" value="Unassembled WGS sequence"/>
</dbReference>
<comment type="caution">
    <text evidence="3">The sequence shown here is derived from an EMBL/GenBank/DDBJ whole genome shotgun (WGS) entry which is preliminary data.</text>
</comment>
<proteinExistence type="predicted"/>
<evidence type="ECO:0000256" key="1">
    <source>
        <dbReference type="ARBA" id="ARBA00049958"/>
    </source>
</evidence>
<dbReference type="InterPro" id="IPR034904">
    <property type="entry name" value="FSCA_dom_sf"/>
</dbReference>
<dbReference type="GO" id="GO:0051536">
    <property type="term" value="F:iron-sulfur cluster binding"/>
    <property type="evidence" value="ECO:0007669"/>
    <property type="project" value="InterPro"/>
</dbReference>
<reference evidence="3 4" key="1">
    <citation type="submission" date="2018-08" db="EMBL/GenBank/DDBJ databases">
        <title>A genome reference for cultivated species of the human gut microbiota.</title>
        <authorList>
            <person name="Zou Y."/>
            <person name="Xue W."/>
            <person name="Luo G."/>
        </authorList>
    </citation>
    <scope>NUCLEOTIDE SEQUENCE [LARGE SCALE GENOMIC DNA]</scope>
    <source>
        <strain evidence="3 4">TF08-14</strain>
    </source>
</reference>
<dbReference type="RefSeq" id="WP_009141452.1">
    <property type="nucleotide sequence ID" value="NZ_CABKQG010000004.1"/>
</dbReference>
<name>A0A2V2CAJ0_9ACTN</name>
<feature type="domain" description="NIF system FeS cluster assembly NifU C-terminal" evidence="2">
    <location>
        <begin position="10"/>
        <end position="74"/>
    </location>
</feature>
<dbReference type="GeneID" id="62759126"/>
<evidence type="ECO:0000313" key="3">
    <source>
        <dbReference type="EMBL" id="RGL10152.1"/>
    </source>
</evidence>
<protein>
    <submittedName>
        <fullName evidence="3">NifU family protein</fullName>
    </submittedName>
</protein>
<comment type="function">
    <text evidence="1">May be involved in the formation or repair of [Fe-S] clusters present in iron-sulfur proteins.</text>
</comment>
<dbReference type="PANTHER" id="PTHR11178">
    <property type="entry name" value="IRON-SULFUR CLUSTER SCAFFOLD PROTEIN NFU-RELATED"/>
    <property type="match status" value="1"/>
</dbReference>
<dbReference type="Pfam" id="PF01106">
    <property type="entry name" value="NifU"/>
    <property type="match status" value="1"/>
</dbReference>
<evidence type="ECO:0000313" key="4">
    <source>
        <dbReference type="Proteomes" id="UP000260943"/>
    </source>
</evidence>
<dbReference type="InterPro" id="IPR001075">
    <property type="entry name" value="NIF_FeS_clus_asmbl_NifU_C"/>
</dbReference>
<accession>A0A2V2CAJ0</accession>
<evidence type="ECO:0000259" key="2">
    <source>
        <dbReference type="Pfam" id="PF01106"/>
    </source>
</evidence>
<dbReference type="GO" id="GO:0005506">
    <property type="term" value="F:iron ion binding"/>
    <property type="evidence" value="ECO:0007669"/>
    <property type="project" value="InterPro"/>
</dbReference>
<sequence length="91" mass="9737">MAVNEQLLLEVLEQIRPNLQADGGDMAYVGVDDDGVVSLELQGACAGCPMSQLTLSMGVERILKEHVPGVTRVEAVNNGPAADMYDEYAPF</sequence>
<gene>
    <name evidence="3" type="ORF">DXC81_06095</name>
</gene>
<dbReference type="SUPFAM" id="SSF117916">
    <property type="entry name" value="Fe-S cluster assembly (FSCA) domain-like"/>
    <property type="match status" value="1"/>
</dbReference>
<organism evidence="3 4">
    <name type="scientific">Collinsella tanakaei</name>
    <dbReference type="NCBI Taxonomy" id="626935"/>
    <lineage>
        <taxon>Bacteria</taxon>
        <taxon>Bacillati</taxon>
        <taxon>Actinomycetota</taxon>
        <taxon>Coriobacteriia</taxon>
        <taxon>Coriobacteriales</taxon>
        <taxon>Coriobacteriaceae</taxon>
        <taxon>Collinsella</taxon>
    </lineage>
</organism>